<accession>A0A9E6XX12</accession>
<dbReference type="KEGG" id="sbae:DSM104329_02444"/>
<dbReference type="Pfam" id="PF05899">
    <property type="entry name" value="Cupin_3"/>
    <property type="match status" value="1"/>
</dbReference>
<name>A0A9E6XX12_9ACTN</name>
<evidence type="ECO:0000313" key="3">
    <source>
        <dbReference type="Proteomes" id="UP001162834"/>
    </source>
</evidence>
<dbReference type="InterPro" id="IPR008579">
    <property type="entry name" value="UGlyAH_Cupin_dom"/>
</dbReference>
<dbReference type="EMBL" id="CP087164">
    <property type="protein sequence ID" value="UGS36047.1"/>
    <property type="molecule type" value="Genomic_DNA"/>
</dbReference>
<reference evidence="2" key="1">
    <citation type="journal article" date="2022" name="Int. J. Syst. Evol. Microbiol.">
        <title>Pseudomonas aegrilactucae sp. nov. and Pseudomonas morbosilactucae sp. nov., pathogens causing bacterial rot of lettuce in Japan.</title>
        <authorList>
            <person name="Sawada H."/>
            <person name="Fujikawa T."/>
            <person name="Satou M."/>
        </authorList>
    </citation>
    <scope>NUCLEOTIDE SEQUENCE</scope>
    <source>
        <strain evidence="2">0166_1</strain>
    </source>
</reference>
<sequence length="117" mass="12735">MHSDATVLKNGDVLGAYAPFMVGDEPTGHFAELTGANSAVRAGVYKVNPGEYPDGVPVPYEFDRDEYLYVLEGEVEIDFGESSVIRLKPGDGASFRKGSTSIWTFHAPFRKFSVEVG</sequence>
<protein>
    <recommendedName>
        <fullName evidence="1">(S)-ureidoglycine aminohydrolase cupin domain-containing protein</fullName>
    </recommendedName>
</protein>
<gene>
    <name evidence="2" type="ORF">DSM104329_02444</name>
</gene>
<dbReference type="SUPFAM" id="SSF51182">
    <property type="entry name" value="RmlC-like cupins"/>
    <property type="match status" value="1"/>
</dbReference>
<dbReference type="Gene3D" id="2.60.120.10">
    <property type="entry name" value="Jelly Rolls"/>
    <property type="match status" value="1"/>
</dbReference>
<feature type="domain" description="(S)-ureidoglycine aminohydrolase cupin" evidence="1">
    <location>
        <begin position="37"/>
        <end position="111"/>
    </location>
</feature>
<dbReference type="Proteomes" id="UP001162834">
    <property type="component" value="Chromosome"/>
</dbReference>
<proteinExistence type="predicted"/>
<dbReference type="AlphaFoldDB" id="A0A9E6XX12"/>
<evidence type="ECO:0000313" key="2">
    <source>
        <dbReference type="EMBL" id="UGS36047.1"/>
    </source>
</evidence>
<keyword evidence="3" id="KW-1185">Reference proteome</keyword>
<organism evidence="2 3">
    <name type="scientific">Capillimicrobium parvum</name>
    <dbReference type="NCBI Taxonomy" id="2884022"/>
    <lineage>
        <taxon>Bacteria</taxon>
        <taxon>Bacillati</taxon>
        <taxon>Actinomycetota</taxon>
        <taxon>Thermoleophilia</taxon>
        <taxon>Solirubrobacterales</taxon>
        <taxon>Capillimicrobiaceae</taxon>
        <taxon>Capillimicrobium</taxon>
    </lineage>
</organism>
<dbReference type="InterPro" id="IPR011051">
    <property type="entry name" value="RmlC_Cupin_sf"/>
</dbReference>
<evidence type="ECO:0000259" key="1">
    <source>
        <dbReference type="Pfam" id="PF05899"/>
    </source>
</evidence>
<dbReference type="InterPro" id="IPR014710">
    <property type="entry name" value="RmlC-like_jellyroll"/>
</dbReference>